<organism evidence="2 3">
    <name type="scientific">Liparis tanakae</name>
    <name type="common">Tanaka's snailfish</name>
    <dbReference type="NCBI Taxonomy" id="230148"/>
    <lineage>
        <taxon>Eukaryota</taxon>
        <taxon>Metazoa</taxon>
        <taxon>Chordata</taxon>
        <taxon>Craniata</taxon>
        <taxon>Vertebrata</taxon>
        <taxon>Euteleostomi</taxon>
        <taxon>Actinopterygii</taxon>
        <taxon>Neopterygii</taxon>
        <taxon>Teleostei</taxon>
        <taxon>Neoteleostei</taxon>
        <taxon>Acanthomorphata</taxon>
        <taxon>Eupercaria</taxon>
        <taxon>Perciformes</taxon>
        <taxon>Cottioidei</taxon>
        <taxon>Cottales</taxon>
        <taxon>Liparidae</taxon>
        <taxon>Liparis</taxon>
    </lineage>
</organism>
<sequence length="138" mass="14620">MYMKSPSPGDNPTIRLTSTDREGGKDNTLKHAPDERTSVSTSVPTAEQHIRRAPGVEAHVLEVGGSEPDGVLLLAHTHTVKRDGLLEVAVAQAGAAVPHEAEAHALRLAVVGPDVTVEQGALQPHRLALQHPVLQVVH</sequence>
<proteinExistence type="predicted"/>
<comment type="caution">
    <text evidence="2">The sequence shown here is derived from an EMBL/GenBank/DDBJ whole genome shotgun (WGS) entry which is preliminary data.</text>
</comment>
<feature type="region of interest" description="Disordered" evidence="1">
    <location>
        <begin position="1"/>
        <end position="48"/>
    </location>
</feature>
<keyword evidence="3" id="KW-1185">Reference proteome</keyword>
<evidence type="ECO:0000256" key="1">
    <source>
        <dbReference type="SAM" id="MobiDB-lite"/>
    </source>
</evidence>
<protein>
    <submittedName>
        <fullName evidence="2">Uncharacterized protein</fullName>
    </submittedName>
</protein>
<gene>
    <name evidence="2" type="ORF">EYF80_056191</name>
</gene>
<dbReference type="Proteomes" id="UP000314294">
    <property type="component" value="Unassembled WGS sequence"/>
</dbReference>
<reference evidence="2 3" key="1">
    <citation type="submission" date="2019-03" db="EMBL/GenBank/DDBJ databases">
        <title>First draft genome of Liparis tanakae, snailfish: a comprehensive survey of snailfish specific genes.</title>
        <authorList>
            <person name="Kim W."/>
            <person name="Song I."/>
            <person name="Jeong J.-H."/>
            <person name="Kim D."/>
            <person name="Kim S."/>
            <person name="Ryu S."/>
            <person name="Song J.Y."/>
            <person name="Lee S.K."/>
        </authorList>
    </citation>
    <scope>NUCLEOTIDE SEQUENCE [LARGE SCALE GENOMIC DNA]</scope>
    <source>
        <tissue evidence="2">Muscle</tissue>
    </source>
</reference>
<name>A0A4Z2EY25_9TELE</name>
<dbReference type="AlphaFoldDB" id="A0A4Z2EY25"/>
<dbReference type="EMBL" id="SRLO01002174">
    <property type="protein sequence ID" value="TNN33643.1"/>
    <property type="molecule type" value="Genomic_DNA"/>
</dbReference>
<evidence type="ECO:0000313" key="2">
    <source>
        <dbReference type="EMBL" id="TNN33643.1"/>
    </source>
</evidence>
<feature type="compositionally biased region" description="Basic and acidic residues" evidence="1">
    <location>
        <begin position="18"/>
        <end position="37"/>
    </location>
</feature>
<evidence type="ECO:0000313" key="3">
    <source>
        <dbReference type="Proteomes" id="UP000314294"/>
    </source>
</evidence>
<feature type="compositionally biased region" description="Polar residues" evidence="1">
    <location>
        <begin position="8"/>
        <end position="17"/>
    </location>
</feature>
<accession>A0A4Z2EY25</accession>